<sequence>MIVDFKPYPAMKDSGLPWLGEVPEHWDIKRAKNLFRCVDVRSEIGEHLVEYAEKLAKPRVVETSGTNLAQEENGTENQKGHIAVAP</sequence>
<keyword evidence="3" id="KW-1185">Reference proteome</keyword>
<dbReference type="GO" id="GO:0004519">
    <property type="term" value="F:endonuclease activity"/>
    <property type="evidence" value="ECO:0007669"/>
    <property type="project" value="UniProtKB-KW"/>
</dbReference>
<dbReference type="EMBL" id="AP014879">
    <property type="protein sequence ID" value="BAV33392.1"/>
    <property type="molecule type" value="Genomic_DNA"/>
</dbReference>
<name>A0A1B4XF17_9GAMM</name>
<dbReference type="AlphaFoldDB" id="A0A1B4XF17"/>
<organism evidence="2 3">
    <name type="scientific">Sulfuricaulis limicola</name>
    <dbReference type="NCBI Taxonomy" id="1620215"/>
    <lineage>
        <taxon>Bacteria</taxon>
        <taxon>Pseudomonadati</taxon>
        <taxon>Pseudomonadota</taxon>
        <taxon>Gammaproteobacteria</taxon>
        <taxon>Acidiferrobacterales</taxon>
        <taxon>Acidiferrobacteraceae</taxon>
        <taxon>Sulfuricaulis</taxon>
    </lineage>
</organism>
<dbReference type="Proteomes" id="UP000243180">
    <property type="component" value="Chromosome"/>
</dbReference>
<protein>
    <submittedName>
        <fullName evidence="2">Restriction endonuclease S subunit</fullName>
    </submittedName>
</protein>
<evidence type="ECO:0000313" key="2">
    <source>
        <dbReference type="EMBL" id="BAV33392.1"/>
    </source>
</evidence>
<accession>A0A1B4XF17</accession>
<feature type="compositionally biased region" description="Polar residues" evidence="1">
    <location>
        <begin position="64"/>
        <end position="77"/>
    </location>
</feature>
<dbReference type="InParanoid" id="A0A1B4XF17"/>
<proteinExistence type="predicted"/>
<evidence type="ECO:0000313" key="3">
    <source>
        <dbReference type="Proteomes" id="UP000243180"/>
    </source>
</evidence>
<gene>
    <name evidence="2" type="ORF">SCL_1078</name>
</gene>
<keyword evidence="2" id="KW-0378">Hydrolase</keyword>
<keyword evidence="2" id="KW-0255">Endonuclease</keyword>
<dbReference type="KEGG" id="slim:SCL_1078"/>
<dbReference type="SUPFAM" id="SSF116734">
    <property type="entry name" value="DNA methylase specificity domain"/>
    <property type="match status" value="1"/>
</dbReference>
<feature type="region of interest" description="Disordered" evidence="1">
    <location>
        <begin position="64"/>
        <end position="86"/>
    </location>
</feature>
<evidence type="ECO:0000256" key="1">
    <source>
        <dbReference type="SAM" id="MobiDB-lite"/>
    </source>
</evidence>
<keyword evidence="2" id="KW-0540">Nuclease</keyword>
<reference evidence="2 3" key="1">
    <citation type="submission" date="2015-05" db="EMBL/GenBank/DDBJ databases">
        <title>Complete genome sequence of a sulfur-oxidizing gammaproteobacterium strain HA5.</title>
        <authorList>
            <person name="Miura A."/>
            <person name="Kojima H."/>
            <person name="Fukui M."/>
        </authorList>
    </citation>
    <scope>NUCLEOTIDE SEQUENCE [LARGE SCALE GENOMIC DNA]</scope>
    <source>
        <strain evidence="2 3">HA5</strain>
    </source>
</reference>